<dbReference type="EMBL" id="VDUX01000007">
    <property type="protein sequence ID" value="TXL57549.1"/>
    <property type="molecule type" value="Genomic_DNA"/>
</dbReference>
<proteinExistence type="predicted"/>
<dbReference type="AlphaFoldDB" id="A0A5C8NFG5"/>
<keyword evidence="1" id="KW-1133">Transmembrane helix</keyword>
<dbReference type="Proteomes" id="UP000321571">
    <property type="component" value="Unassembled WGS sequence"/>
</dbReference>
<organism evidence="2 3">
    <name type="scientific">Aeromicrobium terrae</name>
    <dbReference type="NCBI Taxonomy" id="2498846"/>
    <lineage>
        <taxon>Bacteria</taxon>
        <taxon>Bacillati</taxon>
        <taxon>Actinomycetota</taxon>
        <taxon>Actinomycetes</taxon>
        <taxon>Propionibacteriales</taxon>
        <taxon>Nocardioidaceae</taxon>
        <taxon>Aeromicrobium</taxon>
    </lineage>
</organism>
<keyword evidence="3" id="KW-1185">Reference proteome</keyword>
<evidence type="ECO:0000256" key="1">
    <source>
        <dbReference type="SAM" id="Phobius"/>
    </source>
</evidence>
<feature type="transmembrane region" description="Helical" evidence="1">
    <location>
        <begin position="42"/>
        <end position="60"/>
    </location>
</feature>
<gene>
    <name evidence="2" type="ORF">FHP06_14030</name>
</gene>
<evidence type="ECO:0008006" key="4">
    <source>
        <dbReference type="Google" id="ProtNLM"/>
    </source>
</evidence>
<evidence type="ECO:0000313" key="2">
    <source>
        <dbReference type="EMBL" id="TXL57549.1"/>
    </source>
</evidence>
<comment type="caution">
    <text evidence="2">The sequence shown here is derived from an EMBL/GenBank/DDBJ whole genome shotgun (WGS) entry which is preliminary data.</text>
</comment>
<protein>
    <recommendedName>
        <fullName evidence="4">HTTM domain-containing protein</fullName>
    </recommendedName>
</protein>
<feature type="transmembrane region" description="Helical" evidence="1">
    <location>
        <begin position="67"/>
        <end position="89"/>
    </location>
</feature>
<reference evidence="2 3" key="1">
    <citation type="submission" date="2019-06" db="EMBL/GenBank/DDBJ databases">
        <title>Aeromicrobium sp. nov., isolated from a maize field.</title>
        <authorList>
            <person name="Lin S.-Y."/>
            <person name="Tsai C.-F."/>
            <person name="Young C.-C."/>
        </authorList>
    </citation>
    <scope>NUCLEOTIDE SEQUENCE [LARGE SCALE GENOMIC DNA]</scope>
    <source>
        <strain evidence="2 3">CC-CFT486</strain>
    </source>
</reference>
<dbReference type="OrthoDB" id="5148099at2"/>
<accession>A0A5C8NFG5</accession>
<keyword evidence="1" id="KW-0812">Transmembrane</keyword>
<evidence type="ECO:0000313" key="3">
    <source>
        <dbReference type="Proteomes" id="UP000321571"/>
    </source>
</evidence>
<sequence length="112" mass="12232">MAGINIGLTVADSQTYRHFADEGLFPFVRSGWRDIVMAHPEVWIGLLAAGEIAVGFAFLAAGWWRRVAYAAAIVFHVALMTFGWGFWLWSVPAITILTAGMRHDRPAVAGAS</sequence>
<keyword evidence="1" id="KW-0472">Membrane</keyword>
<name>A0A5C8NFG5_9ACTN</name>